<evidence type="ECO:0000256" key="2">
    <source>
        <dbReference type="ARBA" id="ARBA00022723"/>
    </source>
</evidence>
<dbReference type="GO" id="GO:0008270">
    <property type="term" value="F:zinc ion binding"/>
    <property type="evidence" value="ECO:0007669"/>
    <property type="project" value="UniProtKB-KW"/>
</dbReference>
<reference evidence="7 8" key="1">
    <citation type="journal article" date="2018" name="Science">
        <title>The opium poppy genome and morphinan production.</title>
        <authorList>
            <person name="Guo L."/>
            <person name="Winzer T."/>
            <person name="Yang X."/>
            <person name="Li Y."/>
            <person name="Ning Z."/>
            <person name="He Z."/>
            <person name="Teodor R."/>
            <person name="Lu Y."/>
            <person name="Bowser T.A."/>
            <person name="Graham I.A."/>
            <person name="Ye K."/>
        </authorList>
    </citation>
    <scope>NUCLEOTIDE SEQUENCE [LARGE SCALE GENOMIC DNA]</scope>
    <source>
        <strain evidence="8">cv. HN1</strain>
        <tissue evidence="7">Leaves</tissue>
    </source>
</reference>
<protein>
    <recommendedName>
        <fullName evidence="6">PARP-type domain-containing protein</fullName>
    </recommendedName>
</protein>
<dbReference type="PROSITE" id="PS50064">
    <property type="entry name" value="ZF_PARP_2"/>
    <property type="match status" value="1"/>
</dbReference>
<keyword evidence="8" id="KW-1185">Reference proteome</keyword>
<dbReference type="Proteomes" id="UP000316621">
    <property type="component" value="Chromosome 4"/>
</dbReference>
<evidence type="ECO:0000256" key="3">
    <source>
        <dbReference type="ARBA" id="ARBA00022771"/>
    </source>
</evidence>
<comment type="subcellular location">
    <subcellularLocation>
        <location evidence="1">Nucleus</location>
    </subcellularLocation>
</comment>
<evidence type="ECO:0000256" key="1">
    <source>
        <dbReference type="ARBA" id="ARBA00004123"/>
    </source>
</evidence>
<dbReference type="InterPro" id="IPR001510">
    <property type="entry name" value="Znf_PARP"/>
</dbReference>
<dbReference type="Gramene" id="RZC57361">
    <property type="protein sequence ID" value="RZC57361"/>
    <property type="gene ID" value="C5167_004671"/>
</dbReference>
<proteinExistence type="predicted"/>
<evidence type="ECO:0000313" key="8">
    <source>
        <dbReference type="Proteomes" id="UP000316621"/>
    </source>
</evidence>
<dbReference type="GO" id="GO:0005634">
    <property type="term" value="C:nucleus"/>
    <property type="evidence" value="ECO:0007669"/>
    <property type="project" value="UniProtKB-SubCell"/>
</dbReference>
<dbReference type="EMBL" id="CM010718">
    <property type="protein sequence ID" value="RZC57361.1"/>
    <property type="molecule type" value="Genomic_DNA"/>
</dbReference>
<evidence type="ECO:0000313" key="7">
    <source>
        <dbReference type="EMBL" id="RZC57361.1"/>
    </source>
</evidence>
<gene>
    <name evidence="7" type="ORF">C5167_004671</name>
</gene>
<keyword evidence="3" id="KW-0863">Zinc-finger</keyword>
<dbReference type="InterPro" id="IPR036957">
    <property type="entry name" value="Znf_PARP_sf"/>
</dbReference>
<dbReference type="AlphaFoldDB" id="A0A4Y7JBT3"/>
<evidence type="ECO:0000256" key="5">
    <source>
        <dbReference type="ARBA" id="ARBA00023242"/>
    </source>
</evidence>
<keyword evidence="4" id="KW-0862">Zinc</keyword>
<accession>A0A4Y7JBT3</accession>
<dbReference type="Gene3D" id="3.30.1740.10">
    <property type="entry name" value="Zinc finger, PARP-type"/>
    <property type="match status" value="1"/>
</dbReference>
<keyword evidence="5" id="KW-0539">Nucleus</keyword>
<evidence type="ECO:0000259" key="6">
    <source>
        <dbReference type="PROSITE" id="PS50064"/>
    </source>
</evidence>
<evidence type="ECO:0000256" key="4">
    <source>
        <dbReference type="ARBA" id="ARBA00022833"/>
    </source>
</evidence>
<feature type="domain" description="PARP-type" evidence="6">
    <location>
        <begin position="11"/>
        <end position="35"/>
    </location>
</feature>
<name>A0A4Y7JBT3_PAPSO</name>
<dbReference type="SUPFAM" id="SSF57716">
    <property type="entry name" value="Glucocorticoid receptor-like (DNA-binding domain)"/>
    <property type="match status" value="1"/>
</dbReference>
<sequence>MQKASIKGVTEYAKSIRSSCKKCSEAIPAKSLRLGSDSKERGHNVIFTNKSNIERRKNKRQLGERMIIVMQISNSPSS</sequence>
<organism evidence="7 8">
    <name type="scientific">Papaver somniferum</name>
    <name type="common">Opium poppy</name>
    <dbReference type="NCBI Taxonomy" id="3469"/>
    <lineage>
        <taxon>Eukaryota</taxon>
        <taxon>Viridiplantae</taxon>
        <taxon>Streptophyta</taxon>
        <taxon>Embryophyta</taxon>
        <taxon>Tracheophyta</taxon>
        <taxon>Spermatophyta</taxon>
        <taxon>Magnoliopsida</taxon>
        <taxon>Ranunculales</taxon>
        <taxon>Papaveraceae</taxon>
        <taxon>Papaveroideae</taxon>
        <taxon>Papaver</taxon>
    </lineage>
</organism>
<dbReference type="GO" id="GO:0003677">
    <property type="term" value="F:DNA binding"/>
    <property type="evidence" value="ECO:0007669"/>
    <property type="project" value="InterPro"/>
</dbReference>
<keyword evidence="2" id="KW-0479">Metal-binding</keyword>